<sequence>MFSKEPDLIEGRKFLCELLKDAHGYTKIHKLSSPTKSINFARTMKILKHTGIDASKESVDDEGPSVNLTGDPKISNGSSS</sequence>
<evidence type="ECO:0000256" key="1">
    <source>
        <dbReference type="SAM" id="MobiDB-lite"/>
    </source>
</evidence>
<reference evidence="2 3" key="1">
    <citation type="submission" date="2015-04" db="EMBL/GenBank/DDBJ databases">
        <authorList>
            <person name="Syromyatnikov M.Y."/>
            <person name="Popov V.N."/>
        </authorList>
    </citation>
    <scope>NUCLEOTIDE SEQUENCE [LARGE SCALE GENOMIC DNA]</scope>
</reference>
<evidence type="ECO:0000313" key="3">
    <source>
        <dbReference type="Proteomes" id="UP000183832"/>
    </source>
</evidence>
<evidence type="ECO:0000313" key="2">
    <source>
        <dbReference type="EMBL" id="CRK87700.1"/>
    </source>
</evidence>
<proteinExistence type="predicted"/>
<dbReference type="EMBL" id="CVRI01000004">
    <property type="protein sequence ID" value="CRK87700.1"/>
    <property type="molecule type" value="Genomic_DNA"/>
</dbReference>
<name>A0A1J1HJW2_9DIPT</name>
<protein>
    <submittedName>
        <fullName evidence="2">CLUMA_CG001490, isoform A</fullName>
    </submittedName>
</protein>
<dbReference type="Proteomes" id="UP000183832">
    <property type="component" value="Unassembled WGS sequence"/>
</dbReference>
<accession>A0A1J1HJW2</accession>
<feature type="region of interest" description="Disordered" evidence="1">
    <location>
        <begin position="51"/>
        <end position="80"/>
    </location>
</feature>
<dbReference type="AlphaFoldDB" id="A0A1J1HJW2"/>
<organism evidence="2 3">
    <name type="scientific">Clunio marinus</name>
    <dbReference type="NCBI Taxonomy" id="568069"/>
    <lineage>
        <taxon>Eukaryota</taxon>
        <taxon>Metazoa</taxon>
        <taxon>Ecdysozoa</taxon>
        <taxon>Arthropoda</taxon>
        <taxon>Hexapoda</taxon>
        <taxon>Insecta</taxon>
        <taxon>Pterygota</taxon>
        <taxon>Neoptera</taxon>
        <taxon>Endopterygota</taxon>
        <taxon>Diptera</taxon>
        <taxon>Nematocera</taxon>
        <taxon>Chironomoidea</taxon>
        <taxon>Chironomidae</taxon>
        <taxon>Clunio</taxon>
    </lineage>
</organism>
<keyword evidence="3" id="KW-1185">Reference proteome</keyword>
<gene>
    <name evidence="2" type="ORF">CLUMA_CG001490</name>
</gene>